<accession>A0A345HYV3</accession>
<dbReference type="EMBL" id="CP031194">
    <property type="protein sequence ID" value="AXG81877.1"/>
    <property type="molecule type" value="Genomic_DNA"/>
</dbReference>
<evidence type="ECO:0000313" key="3">
    <source>
        <dbReference type="EMBL" id="AXG81877.1"/>
    </source>
</evidence>
<dbReference type="KEGG" id="spad:DVK44_33765"/>
<name>A0A345HYV3_9ACTN</name>
<protein>
    <submittedName>
        <fullName evidence="3">MerR family DNA-binding transcriptional regulator</fullName>
    </submittedName>
</protein>
<dbReference type="Pfam" id="PF13411">
    <property type="entry name" value="MerR_1"/>
    <property type="match status" value="1"/>
</dbReference>
<dbReference type="GO" id="GO:0003677">
    <property type="term" value="F:DNA binding"/>
    <property type="evidence" value="ECO:0007669"/>
    <property type="project" value="UniProtKB-KW"/>
</dbReference>
<dbReference type="Gene3D" id="1.10.1660.10">
    <property type="match status" value="1"/>
</dbReference>
<reference evidence="4" key="1">
    <citation type="submission" date="2018-07" db="EMBL/GenBank/DDBJ databases">
        <authorList>
            <person name="Zhao J."/>
        </authorList>
    </citation>
    <scope>NUCLEOTIDE SEQUENCE [LARGE SCALE GENOMIC DNA]</scope>
    <source>
        <strain evidence="4">GSSD-12</strain>
    </source>
</reference>
<evidence type="ECO:0000256" key="1">
    <source>
        <dbReference type="ARBA" id="ARBA00023125"/>
    </source>
</evidence>
<dbReference type="AlphaFoldDB" id="A0A345HYV3"/>
<evidence type="ECO:0000259" key="2">
    <source>
        <dbReference type="PROSITE" id="PS50937"/>
    </source>
</evidence>
<dbReference type="Proteomes" id="UP000253868">
    <property type="component" value="Chromosome"/>
</dbReference>
<keyword evidence="1 3" id="KW-0238">DNA-binding</keyword>
<dbReference type="RefSeq" id="WP_114664417.1">
    <property type="nucleotide sequence ID" value="NZ_CP031194.1"/>
</dbReference>
<feature type="domain" description="HTH merR-type" evidence="2">
    <location>
        <begin position="1"/>
        <end position="68"/>
    </location>
</feature>
<evidence type="ECO:0000313" key="4">
    <source>
        <dbReference type="Proteomes" id="UP000253868"/>
    </source>
</evidence>
<dbReference type="PROSITE" id="PS50937">
    <property type="entry name" value="HTH_MERR_2"/>
    <property type="match status" value="1"/>
</dbReference>
<keyword evidence="4" id="KW-1185">Reference proteome</keyword>
<dbReference type="SUPFAM" id="SSF46955">
    <property type="entry name" value="Putative DNA-binding domain"/>
    <property type="match status" value="1"/>
</dbReference>
<sequence>MRIGELSRRTGIPIRMLRYYEERGLLTPQRAPSGYRHYQEADVEQATLVSSLVRSGLPTRLILPLLRDKQLNPMDRDETDDGGDDLVALFAAEFARLDSQVKCLSFSRNAVQQHLRQLRATRVGHTPTGT</sequence>
<dbReference type="PANTHER" id="PTHR30204">
    <property type="entry name" value="REDOX-CYCLING DRUG-SENSING TRANSCRIPTIONAL ACTIVATOR SOXR"/>
    <property type="match status" value="1"/>
</dbReference>
<dbReference type="OrthoDB" id="3824912at2"/>
<dbReference type="PRINTS" id="PR00040">
    <property type="entry name" value="HTHMERR"/>
</dbReference>
<organism evidence="3 4">
    <name type="scientific">Streptomyces paludis</name>
    <dbReference type="NCBI Taxonomy" id="2282738"/>
    <lineage>
        <taxon>Bacteria</taxon>
        <taxon>Bacillati</taxon>
        <taxon>Actinomycetota</taxon>
        <taxon>Actinomycetes</taxon>
        <taxon>Kitasatosporales</taxon>
        <taxon>Streptomycetaceae</taxon>
        <taxon>Streptomyces</taxon>
    </lineage>
</organism>
<dbReference type="GO" id="GO:0003700">
    <property type="term" value="F:DNA-binding transcription factor activity"/>
    <property type="evidence" value="ECO:0007669"/>
    <property type="project" value="InterPro"/>
</dbReference>
<dbReference type="PANTHER" id="PTHR30204:SF97">
    <property type="entry name" value="MERR FAMILY REGULATORY PROTEIN"/>
    <property type="match status" value="1"/>
</dbReference>
<proteinExistence type="predicted"/>
<dbReference type="InterPro" id="IPR000551">
    <property type="entry name" value="MerR-type_HTH_dom"/>
</dbReference>
<dbReference type="InterPro" id="IPR047057">
    <property type="entry name" value="MerR_fam"/>
</dbReference>
<dbReference type="InterPro" id="IPR009061">
    <property type="entry name" value="DNA-bd_dom_put_sf"/>
</dbReference>
<gene>
    <name evidence="3" type="ORF">DVK44_33765</name>
</gene>
<dbReference type="SMART" id="SM00422">
    <property type="entry name" value="HTH_MERR"/>
    <property type="match status" value="1"/>
</dbReference>